<dbReference type="AlphaFoldDB" id="X1DSZ5"/>
<evidence type="ECO:0000313" key="1">
    <source>
        <dbReference type="EMBL" id="GAH08079.1"/>
    </source>
</evidence>
<dbReference type="EMBL" id="BART01029548">
    <property type="protein sequence ID" value="GAH08079.1"/>
    <property type="molecule type" value="Genomic_DNA"/>
</dbReference>
<organism evidence="1">
    <name type="scientific">marine sediment metagenome</name>
    <dbReference type="NCBI Taxonomy" id="412755"/>
    <lineage>
        <taxon>unclassified sequences</taxon>
        <taxon>metagenomes</taxon>
        <taxon>ecological metagenomes</taxon>
    </lineage>
</organism>
<accession>X1DSZ5</accession>
<name>X1DSZ5_9ZZZZ</name>
<gene>
    <name evidence="1" type="ORF">S01H4_51813</name>
</gene>
<comment type="caution">
    <text evidence="1">The sequence shown here is derived from an EMBL/GenBank/DDBJ whole genome shotgun (WGS) entry which is preliminary data.</text>
</comment>
<sequence length="76" mass="8519">MSELNNKIKNPGALFLLWFMFQKALFGLVNNQSIVINQGAGEMNSSSIRLNIEKFSILSLLSRLPQKAHTNESVLL</sequence>
<proteinExistence type="predicted"/>
<reference evidence="1" key="1">
    <citation type="journal article" date="2014" name="Front. Microbiol.">
        <title>High frequency of phylogenetically diverse reductive dehalogenase-homologous genes in deep subseafloor sedimentary metagenomes.</title>
        <authorList>
            <person name="Kawai M."/>
            <person name="Futagami T."/>
            <person name="Toyoda A."/>
            <person name="Takaki Y."/>
            <person name="Nishi S."/>
            <person name="Hori S."/>
            <person name="Arai W."/>
            <person name="Tsubouchi T."/>
            <person name="Morono Y."/>
            <person name="Uchiyama I."/>
            <person name="Ito T."/>
            <person name="Fujiyama A."/>
            <person name="Inagaki F."/>
            <person name="Takami H."/>
        </authorList>
    </citation>
    <scope>NUCLEOTIDE SEQUENCE</scope>
    <source>
        <strain evidence="1">Expedition CK06-06</strain>
    </source>
</reference>
<protein>
    <submittedName>
        <fullName evidence="1">Uncharacterized protein</fullName>
    </submittedName>
</protein>